<protein>
    <submittedName>
        <fullName evidence="6">Mutator protein MutT</fullName>
    </submittedName>
</protein>
<proteinExistence type="predicted"/>
<dbReference type="PROSITE" id="PS51462">
    <property type="entry name" value="NUDIX"/>
    <property type="match status" value="1"/>
</dbReference>
<dbReference type="GO" id="GO:0005829">
    <property type="term" value="C:cytosol"/>
    <property type="evidence" value="ECO:0007669"/>
    <property type="project" value="TreeGrafter"/>
</dbReference>
<sequence length="176" mass="20143">MNTHPKNILKYCPKCGHDHFIYQKDDSFLCSSCDFRMYINAASAVAAILKNDKGEILFTRRKFNPYKGMLDLPGGFVDQLETAEDALKREIFEELQLNVSSIKYFGSFPNTYEYQDITYFTLDLTFEITVEPYEKIVAQDDITEALFIAADKIKLDDIGATSIKNITKAYLKSLSK</sequence>
<accession>A0A315ZXI3</accession>
<dbReference type="EMBL" id="QGDO01000003">
    <property type="protein sequence ID" value="PWJ42057.1"/>
    <property type="molecule type" value="Genomic_DNA"/>
</dbReference>
<dbReference type="AlphaFoldDB" id="A0A315ZXI3"/>
<dbReference type="GO" id="GO:0006742">
    <property type="term" value="P:NADP+ catabolic process"/>
    <property type="evidence" value="ECO:0007669"/>
    <property type="project" value="TreeGrafter"/>
</dbReference>
<evidence type="ECO:0000313" key="7">
    <source>
        <dbReference type="Proteomes" id="UP000245535"/>
    </source>
</evidence>
<keyword evidence="4" id="KW-0460">Magnesium</keyword>
<evidence type="ECO:0000256" key="2">
    <source>
        <dbReference type="ARBA" id="ARBA00022723"/>
    </source>
</evidence>
<gene>
    <name evidence="6" type="ORF">BC781_103307</name>
</gene>
<dbReference type="Proteomes" id="UP000245535">
    <property type="component" value="Unassembled WGS sequence"/>
</dbReference>
<dbReference type="InterPro" id="IPR000086">
    <property type="entry name" value="NUDIX_hydrolase_dom"/>
</dbReference>
<dbReference type="GO" id="GO:0035529">
    <property type="term" value="F:NADH pyrophosphatase activity"/>
    <property type="evidence" value="ECO:0007669"/>
    <property type="project" value="TreeGrafter"/>
</dbReference>
<keyword evidence="7" id="KW-1185">Reference proteome</keyword>
<evidence type="ECO:0000256" key="1">
    <source>
        <dbReference type="ARBA" id="ARBA00001946"/>
    </source>
</evidence>
<evidence type="ECO:0000313" key="6">
    <source>
        <dbReference type="EMBL" id="PWJ42057.1"/>
    </source>
</evidence>
<name>A0A315ZXI3_SEDFL</name>
<evidence type="ECO:0000256" key="3">
    <source>
        <dbReference type="ARBA" id="ARBA00022801"/>
    </source>
</evidence>
<feature type="domain" description="Nudix hydrolase" evidence="5">
    <location>
        <begin position="37"/>
        <end position="176"/>
    </location>
</feature>
<comment type="cofactor">
    <cofactor evidence="1">
        <name>Mg(2+)</name>
        <dbReference type="ChEBI" id="CHEBI:18420"/>
    </cofactor>
</comment>
<evidence type="ECO:0000256" key="4">
    <source>
        <dbReference type="ARBA" id="ARBA00022842"/>
    </source>
</evidence>
<dbReference type="SUPFAM" id="SSF55811">
    <property type="entry name" value="Nudix"/>
    <property type="match status" value="1"/>
</dbReference>
<dbReference type="RefSeq" id="WP_109618659.1">
    <property type="nucleotide sequence ID" value="NZ_QGDO01000003.1"/>
</dbReference>
<keyword evidence="3" id="KW-0378">Hydrolase</keyword>
<organism evidence="6 7">
    <name type="scientific">Sediminitomix flava</name>
    <dbReference type="NCBI Taxonomy" id="379075"/>
    <lineage>
        <taxon>Bacteria</taxon>
        <taxon>Pseudomonadati</taxon>
        <taxon>Bacteroidota</taxon>
        <taxon>Cytophagia</taxon>
        <taxon>Cytophagales</taxon>
        <taxon>Flammeovirgaceae</taxon>
        <taxon>Sediminitomix</taxon>
    </lineage>
</organism>
<dbReference type="PANTHER" id="PTHR42904">
    <property type="entry name" value="NUDIX HYDROLASE, NUDC SUBFAMILY"/>
    <property type="match status" value="1"/>
</dbReference>
<keyword evidence="2" id="KW-0479">Metal-binding</keyword>
<dbReference type="Pfam" id="PF00293">
    <property type="entry name" value="NUDIX"/>
    <property type="match status" value="1"/>
</dbReference>
<dbReference type="GO" id="GO:0019677">
    <property type="term" value="P:NAD+ catabolic process"/>
    <property type="evidence" value="ECO:0007669"/>
    <property type="project" value="TreeGrafter"/>
</dbReference>
<dbReference type="InterPro" id="IPR015797">
    <property type="entry name" value="NUDIX_hydrolase-like_dom_sf"/>
</dbReference>
<reference evidence="6 7" key="1">
    <citation type="submission" date="2018-03" db="EMBL/GenBank/DDBJ databases">
        <title>Genomic Encyclopedia of Archaeal and Bacterial Type Strains, Phase II (KMG-II): from individual species to whole genera.</title>
        <authorList>
            <person name="Goeker M."/>
        </authorList>
    </citation>
    <scope>NUCLEOTIDE SEQUENCE [LARGE SCALE GENOMIC DNA]</scope>
    <source>
        <strain evidence="6 7">DSM 28229</strain>
    </source>
</reference>
<dbReference type="OrthoDB" id="9810648at2"/>
<dbReference type="InterPro" id="IPR050241">
    <property type="entry name" value="NAD-cap_RNA_hydrolase_NudC"/>
</dbReference>
<dbReference type="Gene3D" id="3.90.79.10">
    <property type="entry name" value="Nucleoside Triphosphate Pyrophosphohydrolase"/>
    <property type="match status" value="1"/>
</dbReference>
<dbReference type="GO" id="GO:0046872">
    <property type="term" value="F:metal ion binding"/>
    <property type="evidence" value="ECO:0007669"/>
    <property type="project" value="UniProtKB-KW"/>
</dbReference>
<dbReference type="CDD" id="cd04681">
    <property type="entry name" value="NUDIX_Hydrolase"/>
    <property type="match status" value="1"/>
</dbReference>
<comment type="caution">
    <text evidence="6">The sequence shown here is derived from an EMBL/GenBank/DDBJ whole genome shotgun (WGS) entry which is preliminary data.</text>
</comment>
<dbReference type="PANTHER" id="PTHR42904:SF12">
    <property type="entry name" value="ADP-RIBOSE PYROPHOSPHATASE-RELATED"/>
    <property type="match status" value="1"/>
</dbReference>
<evidence type="ECO:0000259" key="5">
    <source>
        <dbReference type="PROSITE" id="PS51462"/>
    </source>
</evidence>